<proteinExistence type="predicted"/>
<organism evidence="1">
    <name type="scientific">Siphoviridae sp. ctAvy12</name>
    <dbReference type="NCBI Taxonomy" id="2825371"/>
    <lineage>
        <taxon>Viruses</taxon>
        <taxon>Duplodnaviria</taxon>
        <taxon>Heunggongvirae</taxon>
        <taxon>Uroviricota</taxon>
        <taxon>Caudoviricetes</taxon>
    </lineage>
</organism>
<dbReference type="EMBL" id="BK016129">
    <property type="protein sequence ID" value="DAF97259.1"/>
    <property type="molecule type" value="Genomic_DNA"/>
</dbReference>
<name>A0A8S5US48_9CAUD</name>
<reference evidence="1" key="1">
    <citation type="journal article" date="2021" name="Proc. Natl. Acad. Sci. U.S.A.">
        <title>A Catalog of Tens of Thousands of Viruses from Human Metagenomes Reveals Hidden Associations with Chronic Diseases.</title>
        <authorList>
            <person name="Tisza M.J."/>
            <person name="Buck C.B."/>
        </authorList>
    </citation>
    <scope>NUCLEOTIDE SEQUENCE</scope>
    <source>
        <strain evidence="1">CtAvy12</strain>
    </source>
</reference>
<sequence length="153" mass="17176">MNRKNGKPPCVLRTHKAARAGRRIAILMSPRLHYITTEIRMEGQTVKIFDILPQGEENAIPGGEIDRLLGITPRERRAQASRELARGMMVLYTSEPPGGYFRPSDGEKGRAEIKRFREREAARARAITEKVRAADAILKQCAGQTQLEPLSKI</sequence>
<accession>A0A8S5US48</accession>
<protein>
    <submittedName>
        <fullName evidence="1">Uncharacterized protein</fullName>
    </submittedName>
</protein>
<evidence type="ECO:0000313" key="1">
    <source>
        <dbReference type="EMBL" id="DAF97259.1"/>
    </source>
</evidence>